<dbReference type="InterPro" id="IPR036397">
    <property type="entry name" value="RNaseH_sf"/>
</dbReference>
<accession>A0A0N4XWD5</accession>
<evidence type="ECO:0000256" key="1">
    <source>
        <dbReference type="SAM" id="Coils"/>
    </source>
</evidence>
<feature type="domain" description="CCHC-type" evidence="3">
    <location>
        <begin position="49"/>
        <end position="64"/>
    </location>
</feature>
<feature type="compositionally biased region" description="Acidic residues" evidence="2">
    <location>
        <begin position="969"/>
        <end position="979"/>
    </location>
</feature>
<feature type="coiled-coil region" evidence="1">
    <location>
        <begin position="1143"/>
        <end position="1170"/>
    </location>
</feature>
<evidence type="ECO:0000259" key="3">
    <source>
        <dbReference type="SMART" id="SM00343"/>
    </source>
</evidence>
<dbReference type="Proteomes" id="UP000271162">
    <property type="component" value="Unassembled WGS sequence"/>
</dbReference>
<feature type="region of interest" description="Disordered" evidence="2">
    <location>
        <begin position="115"/>
        <end position="160"/>
    </location>
</feature>
<dbReference type="EMBL" id="UYSL01019867">
    <property type="protein sequence ID" value="VDL70784.1"/>
    <property type="molecule type" value="Genomic_DNA"/>
</dbReference>
<keyword evidence="1" id="KW-0175">Coiled coil</keyword>
<sequence>MDNLLSTLDMIISNEEKIAFFTTKSTTPQQQLPRREKPYKEQPLRGSFACMYCGAEHKATSCTKYSTAQERTNYLREHKLCFICASPQHTTSECKKRVCFACQGRHHTSCCFKATTPPDSSTSARQGKPFPTGRAKEKGKFTPKPNSTSTRAHQLSNQEQDIARTDEEEVPVAQLHSSASTPRARETYLPIGELTILNPSTRKLMKVAALLDSGAECSFIDQNMAEELSLPTLSTTTLRVRTFGSDRVQETMSRKVPLEIWDDKGEPCYLELLTHETLTSALKMPPLLEEDLQFIKTRNIQANLVQTQVPVKPRILLGSDQLWQLICHDQAHICLPSGLYLLPTRLGHLLTGQVHEARKGEKELRGKYYHTQTLEADINAFAIEDSTEGSEELKLADYYRSIENEAVDDFTQSERDRIVALALRFACRLVARVNAKRTHPIKLSTLFDGFVPGNTPVPDGREVELARKAIVKQHQRAWISPSITKSLKHLKLYEDEQGILRCRGRLGRSDLDEHTKFPMLILQKTWLSAMIIKNCHSDLHTSISHTMCRVRERYWIPKLRAETTKVIRRCTACQKMNNLPYKYPDQGQLPARRVTRSRPFEHIGLDYFGPLSVKGEETPEKCYGCIITCLATRLIHLDLVTDVSTVAFLHMLRRFFSRRGIPKSITSDNAPTFALGDAILSEMASTSPEYQFLARMWKREDLAWKNVENEMRKIRSDYSKESNKWTSTYYSWTELSSNTSTHPQACVMKFIVSEKLLRDCIVHRQVFARLAHQYITLGLVYQEEARQQSKATQEQLNNDVRGMMADFDDMLQKLEQTIAELEKVVHEKEATLRREPFREHVRPFFDSLWQSFENARRKDCEIQEKIYQLEDQVNAYKTQVAEFERHTKAHKEGQARLKQAIEKCNQDEREARQEVERLKTEVDSLKAEMARIRQQPDQGCEIEVGVSDEEHFIRMVEEVREAEPLELPADADDDQEEEMDLRSEDGSDDDAPEPEPAQPAQIEPQIEQDEDAEYARRETELRQRVDNLQNRITRMIADYYRFPFRKSEWESPGIHPDLRCLFCGEVGRHYSESCPRVTDGDERYFIIRNMGACDYCMEFCRGTCRYRFRRCFYCERVRGTMFEELMPEDNGHHSALCSIPGKKKRAKRMINDHEDALRRLLGELQRMVERRARAARGRGGPREGGAE</sequence>
<gene>
    <name evidence="4" type="ORF">NBR_LOCUS7195</name>
</gene>
<dbReference type="GO" id="GO:0008270">
    <property type="term" value="F:zinc ion binding"/>
    <property type="evidence" value="ECO:0007669"/>
    <property type="project" value="InterPro"/>
</dbReference>
<dbReference type="InterPro" id="IPR001878">
    <property type="entry name" value="Znf_CCHC"/>
</dbReference>
<dbReference type="SMART" id="SM00343">
    <property type="entry name" value="ZnF_C2HC"/>
    <property type="match status" value="3"/>
</dbReference>
<dbReference type="PANTHER" id="PTHR47331">
    <property type="entry name" value="PHD-TYPE DOMAIN-CONTAINING PROTEIN"/>
    <property type="match status" value="1"/>
</dbReference>
<feature type="region of interest" description="Disordered" evidence="2">
    <location>
        <begin position="959"/>
        <end position="1014"/>
    </location>
</feature>
<dbReference type="InterPro" id="IPR021109">
    <property type="entry name" value="Peptidase_aspartic_dom_sf"/>
</dbReference>
<feature type="coiled-coil region" evidence="1">
    <location>
        <begin position="866"/>
        <end position="935"/>
    </location>
</feature>
<dbReference type="SUPFAM" id="SSF53098">
    <property type="entry name" value="Ribonuclease H-like"/>
    <property type="match status" value="1"/>
</dbReference>
<evidence type="ECO:0000313" key="6">
    <source>
        <dbReference type="WBParaSite" id="NBR_0000719401-mRNA-1"/>
    </source>
</evidence>
<feature type="compositionally biased region" description="Polar residues" evidence="2">
    <location>
        <begin position="144"/>
        <end position="160"/>
    </location>
</feature>
<dbReference type="InterPro" id="IPR041588">
    <property type="entry name" value="Integrase_H2C2"/>
</dbReference>
<dbReference type="Pfam" id="PF17921">
    <property type="entry name" value="Integrase_H2C2"/>
    <property type="match status" value="1"/>
</dbReference>
<evidence type="ECO:0000313" key="5">
    <source>
        <dbReference type="Proteomes" id="UP000271162"/>
    </source>
</evidence>
<dbReference type="Gene3D" id="2.40.70.10">
    <property type="entry name" value="Acid Proteases"/>
    <property type="match status" value="1"/>
</dbReference>
<reference evidence="4 5" key="2">
    <citation type="submission" date="2018-11" db="EMBL/GenBank/DDBJ databases">
        <authorList>
            <consortium name="Pathogen Informatics"/>
        </authorList>
    </citation>
    <scope>NUCLEOTIDE SEQUENCE [LARGE SCALE GENOMIC DNA]</scope>
</reference>
<dbReference type="GO" id="GO:0003676">
    <property type="term" value="F:nucleic acid binding"/>
    <property type="evidence" value="ECO:0007669"/>
    <property type="project" value="InterPro"/>
</dbReference>
<reference evidence="6" key="1">
    <citation type="submission" date="2017-02" db="UniProtKB">
        <authorList>
            <consortium name="WormBaseParasite"/>
        </authorList>
    </citation>
    <scope>IDENTIFICATION</scope>
</reference>
<evidence type="ECO:0000256" key="2">
    <source>
        <dbReference type="SAM" id="MobiDB-lite"/>
    </source>
</evidence>
<dbReference type="AlphaFoldDB" id="A0A0N4XWD5"/>
<organism evidence="6">
    <name type="scientific">Nippostrongylus brasiliensis</name>
    <name type="common">Rat hookworm</name>
    <dbReference type="NCBI Taxonomy" id="27835"/>
    <lineage>
        <taxon>Eukaryota</taxon>
        <taxon>Metazoa</taxon>
        <taxon>Ecdysozoa</taxon>
        <taxon>Nematoda</taxon>
        <taxon>Chromadorea</taxon>
        <taxon>Rhabditida</taxon>
        <taxon>Rhabditina</taxon>
        <taxon>Rhabditomorpha</taxon>
        <taxon>Strongyloidea</taxon>
        <taxon>Heligmosomidae</taxon>
        <taxon>Nippostrongylus</taxon>
    </lineage>
</organism>
<keyword evidence="5" id="KW-1185">Reference proteome</keyword>
<feature type="coiled-coil region" evidence="1">
    <location>
        <begin position="804"/>
        <end position="831"/>
    </location>
</feature>
<dbReference type="InterPro" id="IPR012337">
    <property type="entry name" value="RNaseH-like_sf"/>
</dbReference>
<proteinExistence type="predicted"/>
<dbReference type="Gene3D" id="3.30.420.10">
    <property type="entry name" value="Ribonuclease H-like superfamily/Ribonuclease H"/>
    <property type="match status" value="1"/>
</dbReference>
<feature type="domain" description="CCHC-type" evidence="3">
    <location>
        <begin position="80"/>
        <end position="96"/>
    </location>
</feature>
<evidence type="ECO:0000313" key="4">
    <source>
        <dbReference type="EMBL" id="VDL70784.1"/>
    </source>
</evidence>
<protein>
    <submittedName>
        <fullName evidence="6">DUF1758 domain-containing protein</fullName>
    </submittedName>
</protein>
<feature type="domain" description="CCHC-type" evidence="3">
    <location>
        <begin position="1059"/>
        <end position="1076"/>
    </location>
</feature>
<dbReference type="Gene3D" id="1.10.340.70">
    <property type="match status" value="1"/>
</dbReference>
<name>A0A0N4XWD5_NIPBR</name>
<dbReference type="WBParaSite" id="NBR_0000719401-mRNA-1">
    <property type="protein sequence ID" value="NBR_0000719401-mRNA-1"/>
    <property type="gene ID" value="NBR_0000719401"/>
</dbReference>